<accession>A0AA35R4K0</accession>
<dbReference type="AlphaFoldDB" id="A0AA35R4K0"/>
<proteinExistence type="predicted"/>
<feature type="compositionally biased region" description="Gly residues" evidence="2">
    <location>
        <begin position="526"/>
        <end position="536"/>
    </location>
</feature>
<organism evidence="3 4">
    <name type="scientific">Geodia barretti</name>
    <name type="common">Barrett's horny sponge</name>
    <dbReference type="NCBI Taxonomy" id="519541"/>
    <lineage>
        <taxon>Eukaryota</taxon>
        <taxon>Metazoa</taxon>
        <taxon>Porifera</taxon>
        <taxon>Demospongiae</taxon>
        <taxon>Heteroscleromorpha</taxon>
        <taxon>Tetractinellida</taxon>
        <taxon>Astrophorina</taxon>
        <taxon>Geodiidae</taxon>
        <taxon>Geodia</taxon>
    </lineage>
</organism>
<evidence type="ECO:0000256" key="2">
    <source>
        <dbReference type="SAM" id="MobiDB-lite"/>
    </source>
</evidence>
<feature type="region of interest" description="Disordered" evidence="2">
    <location>
        <begin position="168"/>
        <end position="236"/>
    </location>
</feature>
<feature type="compositionally biased region" description="Polar residues" evidence="2">
    <location>
        <begin position="470"/>
        <end position="481"/>
    </location>
</feature>
<feature type="region of interest" description="Disordered" evidence="2">
    <location>
        <begin position="58"/>
        <end position="78"/>
    </location>
</feature>
<evidence type="ECO:0000256" key="1">
    <source>
        <dbReference type="SAM" id="Coils"/>
    </source>
</evidence>
<gene>
    <name evidence="3" type="ORF">GBAR_LOCUS3818</name>
</gene>
<name>A0AA35R4K0_GEOBA</name>
<feature type="compositionally biased region" description="Basic and acidic residues" evidence="2">
    <location>
        <begin position="500"/>
        <end position="522"/>
    </location>
</feature>
<protein>
    <submittedName>
        <fullName evidence="3">Uncharacterized protein</fullName>
    </submittedName>
</protein>
<sequence>MEETGTTVWKQVTAMHYNALQKQSAEGRSEVGYTAPLISGGNRPAKTATASDEVIVLSDEDSPASASPISAPQEGGSADLSQIQQLLEQEEKELRRLKQLRGIQAPVATTTSSDMEPVKSRASTKSNIIVVPGNQVQKSITMSAGGTGISSRLQHIVDSIAVDQAFPPSHKSGAAQAAGRSYAPTNKPGCEVTSDPLTMTTKAPPPLLPTPASTAPSGKTLVPVTSDPGPPCLKSVDPEREKTVMAAVENSRRYKEYLSKNQVAKKTFQKQIERKIASAPYPKTFRQVWPVIPVFDNSFIRNYGLEAIMQHFDSSLASSAAQEKANSSSKVKPICNQCGCDFASAWQIRKSNSKQLLLCEACDFANLKILQRSKLANQLRDLLASISKEKEKFEAECEEARKQVVSSERQLVQAMMAQPHNLPSLYPSTQKTSVTASAARIQSSQSSRGKVHGSAGVVSTMQAVIPSILPSLSSNRETANGSRKRKEPAATPMPPAGKSLKLDQTLDKLSKALLERKLDEQRQQAGGKGEGAGGGPDSRKSKRKGTPRHKRHLSSSSPNSP</sequence>
<keyword evidence="1" id="KW-0175">Coiled coil</keyword>
<evidence type="ECO:0000313" key="3">
    <source>
        <dbReference type="EMBL" id="CAI8004034.1"/>
    </source>
</evidence>
<feature type="region of interest" description="Disordered" evidence="2">
    <location>
        <begin position="469"/>
        <end position="561"/>
    </location>
</feature>
<feature type="coiled-coil region" evidence="1">
    <location>
        <begin position="372"/>
        <end position="410"/>
    </location>
</feature>
<dbReference type="EMBL" id="CASHTH010000550">
    <property type="protein sequence ID" value="CAI8004034.1"/>
    <property type="molecule type" value="Genomic_DNA"/>
</dbReference>
<comment type="caution">
    <text evidence="3">The sequence shown here is derived from an EMBL/GenBank/DDBJ whole genome shotgun (WGS) entry which is preliminary data.</text>
</comment>
<reference evidence="3" key="1">
    <citation type="submission" date="2023-03" db="EMBL/GenBank/DDBJ databases">
        <authorList>
            <person name="Steffen K."/>
            <person name="Cardenas P."/>
        </authorList>
    </citation>
    <scope>NUCLEOTIDE SEQUENCE</scope>
</reference>
<feature type="compositionally biased region" description="Low complexity" evidence="2">
    <location>
        <begin position="63"/>
        <end position="72"/>
    </location>
</feature>
<keyword evidence="4" id="KW-1185">Reference proteome</keyword>
<feature type="compositionally biased region" description="Basic residues" evidence="2">
    <location>
        <begin position="540"/>
        <end position="553"/>
    </location>
</feature>
<dbReference type="Proteomes" id="UP001174909">
    <property type="component" value="Unassembled WGS sequence"/>
</dbReference>
<evidence type="ECO:0000313" key="4">
    <source>
        <dbReference type="Proteomes" id="UP001174909"/>
    </source>
</evidence>